<protein>
    <recommendedName>
        <fullName evidence="4">Outer membrane protein beta-barrel domain-containing protein</fullName>
    </recommendedName>
</protein>
<comment type="caution">
    <text evidence="2">The sequence shown here is derived from an EMBL/GenBank/DDBJ whole genome shotgun (WGS) entry which is preliminary data.</text>
</comment>
<accession>A0A5C7FDY1</accession>
<organism evidence="2 3">
    <name type="scientific">Neolewinella aurantiaca</name>
    <dbReference type="NCBI Taxonomy" id="2602767"/>
    <lineage>
        <taxon>Bacteria</taxon>
        <taxon>Pseudomonadati</taxon>
        <taxon>Bacteroidota</taxon>
        <taxon>Saprospiria</taxon>
        <taxon>Saprospirales</taxon>
        <taxon>Lewinellaceae</taxon>
        <taxon>Neolewinella</taxon>
    </lineage>
</organism>
<dbReference type="AlphaFoldDB" id="A0A5C7FDY1"/>
<feature type="chain" id="PRO_5022685333" description="Outer membrane protein beta-barrel domain-containing protein" evidence="1">
    <location>
        <begin position="24"/>
        <end position="261"/>
    </location>
</feature>
<name>A0A5C7FDY1_9BACT</name>
<keyword evidence="1" id="KW-0732">Signal</keyword>
<evidence type="ECO:0000313" key="3">
    <source>
        <dbReference type="Proteomes" id="UP000321907"/>
    </source>
</evidence>
<dbReference type="OrthoDB" id="1492938at2"/>
<gene>
    <name evidence="2" type="ORF">FUA23_17875</name>
</gene>
<sequence>MRRISSTLFFVFALFLPFNLATAQDLDQEGEYGIDWGGYLFGVKGGLSLGNQDWSGLETELLIGYHGDLYFESIPSQGRFSFYGQLGYHTRGSKISRRRGITFNGGQVTLPSDDFRFYNVSLGLGAKSVFGYSRLGDFYYILGLRADYNVKTNLSDYDILEQTAGTSFRLNYPLDSPDFIKDITYGASFGAGVLFPISEKLGGTVELQGHPDFSFQYESGEIDNVIDGSGTLRTLPARAIRNFTIEISFGLRFLRKWTYVD</sequence>
<reference evidence="2 3" key="1">
    <citation type="submission" date="2019-08" db="EMBL/GenBank/DDBJ databases">
        <title>Lewinella sp. strain SSH13 Genome sequencing and assembly.</title>
        <authorList>
            <person name="Kim I."/>
        </authorList>
    </citation>
    <scope>NUCLEOTIDE SEQUENCE [LARGE SCALE GENOMIC DNA]</scope>
    <source>
        <strain evidence="2 3">SSH13</strain>
    </source>
</reference>
<proteinExistence type="predicted"/>
<dbReference type="EMBL" id="VOXD01000033">
    <property type="protein sequence ID" value="TXF87680.1"/>
    <property type="molecule type" value="Genomic_DNA"/>
</dbReference>
<dbReference type="Proteomes" id="UP000321907">
    <property type="component" value="Unassembled WGS sequence"/>
</dbReference>
<evidence type="ECO:0000256" key="1">
    <source>
        <dbReference type="SAM" id="SignalP"/>
    </source>
</evidence>
<dbReference type="RefSeq" id="WP_147932135.1">
    <property type="nucleotide sequence ID" value="NZ_VOXD01000033.1"/>
</dbReference>
<feature type="signal peptide" evidence="1">
    <location>
        <begin position="1"/>
        <end position="23"/>
    </location>
</feature>
<evidence type="ECO:0000313" key="2">
    <source>
        <dbReference type="EMBL" id="TXF87680.1"/>
    </source>
</evidence>
<keyword evidence="3" id="KW-1185">Reference proteome</keyword>
<evidence type="ECO:0008006" key="4">
    <source>
        <dbReference type="Google" id="ProtNLM"/>
    </source>
</evidence>